<organism evidence="3 4">
    <name type="scientific">Prosthecodimorpha hirschii</name>
    <dbReference type="NCBI Taxonomy" id="665126"/>
    <lineage>
        <taxon>Bacteria</taxon>
        <taxon>Pseudomonadati</taxon>
        <taxon>Pseudomonadota</taxon>
        <taxon>Alphaproteobacteria</taxon>
        <taxon>Hyphomicrobiales</taxon>
        <taxon>Ancalomicrobiaceae</taxon>
        <taxon>Prosthecodimorpha</taxon>
    </lineage>
</organism>
<comment type="caution">
    <text evidence="3">The sequence shown here is derived from an EMBL/GenBank/DDBJ whole genome shotgun (WGS) entry which is preliminary data.</text>
</comment>
<comment type="subcellular location">
    <subcellularLocation>
        <location evidence="1">Virion</location>
    </subcellularLocation>
</comment>
<reference evidence="3 4" key="2">
    <citation type="submission" date="2015-10" db="EMBL/GenBank/DDBJ databases">
        <title>Draft Genome Sequence of Prosthecomicrobium hirschii ATCC 27832.</title>
        <authorList>
            <person name="Daniel J."/>
            <person name="Givan S.A."/>
            <person name="Brun Y.V."/>
            <person name="Brown P.J."/>
        </authorList>
    </citation>
    <scope>NUCLEOTIDE SEQUENCE [LARGE SCALE GENOMIC DNA]</scope>
    <source>
        <strain evidence="3 4">16</strain>
    </source>
</reference>
<dbReference type="STRING" id="665126.ABB55_27250"/>
<gene>
    <name evidence="3" type="ORF">ABB55_27250</name>
</gene>
<name>A0A0P6VXL8_9HYPH</name>
<evidence type="ECO:0000256" key="1">
    <source>
        <dbReference type="ARBA" id="ARBA00004328"/>
    </source>
</evidence>
<dbReference type="Pfam" id="PF05065">
    <property type="entry name" value="Phage_capsid"/>
    <property type="match status" value="1"/>
</dbReference>
<feature type="domain" description="Phage capsid-like C-terminal" evidence="2">
    <location>
        <begin position="114"/>
        <end position="385"/>
    </location>
</feature>
<evidence type="ECO:0000259" key="2">
    <source>
        <dbReference type="Pfam" id="PF05065"/>
    </source>
</evidence>
<keyword evidence="4" id="KW-1185">Reference proteome</keyword>
<dbReference type="AlphaFoldDB" id="A0A0P6VXL8"/>
<proteinExistence type="predicted"/>
<dbReference type="Proteomes" id="UP000048984">
    <property type="component" value="Unassembled WGS sequence"/>
</dbReference>
<dbReference type="InterPro" id="IPR054612">
    <property type="entry name" value="Phage_capsid-like_C"/>
</dbReference>
<dbReference type="Gene3D" id="3.30.2320.10">
    <property type="entry name" value="hypothetical protein PF0899 domain"/>
    <property type="match status" value="1"/>
</dbReference>
<sequence length="389" mass="41661">MKAPAVGAIELKDDPEGGDPAAIVTKALAELKGSIEGRLLAIESKASDLGKITTRLDAVETKLARPAIGGKTQAEGDEAAQVEQKAFRGFLRQGREALSADEIKTLRVADDTAGGYLAPAQFVNEVIKGIVQFSPVRQAARVGSTTSGSVVIPKRTGRPTAVWVGETETRTGTEPTYGQAEIPVNEMAFYIDVSTRLLEDAAVNIESEISMDAAEEAGRLEGAAFVSGDGVKRPLGFMSDTGVSYTANGHATTLSADPLITLMYAMPAFYRNRGAWMMNGSTLATVRKLKDGQGNYLWQPSYQAGQPETLLGRPVIEAVDMPDIASNAYPIVFGDFSTGYRIYDRVSLSVMRDPYSVATSGLVRFHFRRRVGGSVVLSEAIRKLKMAVS</sequence>
<dbReference type="Gene3D" id="3.30.2400.10">
    <property type="entry name" value="Major capsid protein gp5"/>
    <property type="match status" value="1"/>
</dbReference>
<dbReference type="SUPFAM" id="SSF56563">
    <property type="entry name" value="Major capsid protein gp5"/>
    <property type="match status" value="1"/>
</dbReference>
<reference evidence="3 4" key="1">
    <citation type="submission" date="2015-09" db="EMBL/GenBank/DDBJ databases">
        <authorList>
            <person name="Jackson K.R."/>
            <person name="Lunt B.L."/>
            <person name="Fisher J.N.B."/>
            <person name="Gardner A.V."/>
            <person name="Bailey M.E."/>
            <person name="Deus L.M."/>
            <person name="Earl A.S."/>
            <person name="Gibby P.D."/>
            <person name="Hartmann K.A."/>
            <person name="Liu J.E."/>
            <person name="Manci A.M."/>
            <person name="Nielsen D.A."/>
            <person name="Solomon M.B."/>
            <person name="Breakwell D.P."/>
            <person name="Burnett S.H."/>
            <person name="Grose J.H."/>
        </authorList>
    </citation>
    <scope>NUCLEOTIDE SEQUENCE [LARGE SCALE GENOMIC DNA]</scope>
    <source>
        <strain evidence="3 4">16</strain>
    </source>
</reference>
<evidence type="ECO:0000313" key="4">
    <source>
        <dbReference type="Proteomes" id="UP000048984"/>
    </source>
</evidence>
<dbReference type="EMBL" id="LJYW01000001">
    <property type="protein sequence ID" value="KPL56163.1"/>
    <property type="molecule type" value="Genomic_DNA"/>
</dbReference>
<protein>
    <submittedName>
        <fullName evidence="3">Capsid protein</fullName>
    </submittedName>
</protein>
<accession>A0A0P6VXL8</accession>
<evidence type="ECO:0000313" key="3">
    <source>
        <dbReference type="EMBL" id="KPL56163.1"/>
    </source>
</evidence>
<dbReference type="NCBIfam" id="TIGR01554">
    <property type="entry name" value="major_cap_HK97"/>
    <property type="match status" value="1"/>
</dbReference>
<dbReference type="InterPro" id="IPR024455">
    <property type="entry name" value="Phage_capsid"/>
</dbReference>